<dbReference type="SUPFAM" id="SSF49899">
    <property type="entry name" value="Concanavalin A-like lectins/glucanases"/>
    <property type="match status" value="1"/>
</dbReference>
<proteinExistence type="predicted"/>
<keyword evidence="4" id="KW-1185">Reference proteome</keyword>
<evidence type="ECO:0000313" key="3">
    <source>
        <dbReference type="EMBL" id="EDW04621.1"/>
    </source>
</evidence>
<gene>
    <name evidence="3" type="primary">Dgri\GH23771</name>
    <name evidence="3" type="ORF">Dgri_GH23771</name>
</gene>
<evidence type="ECO:0000256" key="1">
    <source>
        <dbReference type="PROSITE-ProRule" id="PRU00122"/>
    </source>
</evidence>
<dbReference type="Pfam" id="PF02210">
    <property type="entry name" value="Laminin_G_2"/>
    <property type="match status" value="1"/>
</dbReference>
<dbReference type="InterPro" id="IPR001791">
    <property type="entry name" value="Laminin_G"/>
</dbReference>
<dbReference type="eggNOG" id="KOG3516">
    <property type="taxonomic scope" value="Eukaryota"/>
</dbReference>
<dbReference type="PANTHER" id="PTHR15036:SF49">
    <property type="entry name" value="AXOTACTIN"/>
    <property type="match status" value="1"/>
</dbReference>
<dbReference type="EMBL" id="CH919063">
    <property type="protein sequence ID" value="EDW04621.1"/>
    <property type="molecule type" value="Genomic_DNA"/>
</dbReference>
<sequence>MQQAQSLLAAATIITLRGASYVSYRIYDWKDRVHSSTIRISLMFRTNFDDSALFYASGEALKHQYIAAAIRNQSIHVEMDFGDGVMSATLTDDLTRGYWHNLTILHEQRTVRIILDQQQKILELPATVSANLLFDPEIYFGGGPELNKKKGLVSHNNFVGSLKYVYYNDISILYELQRGNPKVHYHGECFPRPRHKRSEKKRK</sequence>
<dbReference type="AlphaFoldDB" id="B4K2F3"/>
<dbReference type="Gene3D" id="2.60.120.200">
    <property type="match status" value="1"/>
</dbReference>
<dbReference type="OMA" id="ECFPRPR"/>
<accession>B4K2F3</accession>
<dbReference type="Proteomes" id="UP000001070">
    <property type="component" value="Unassembled WGS sequence"/>
</dbReference>
<feature type="domain" description="Laminin G" evidence="2">
    <location>
        <begin position="11"/>
        <end position="189"/>
    </location>
</feature>
<evidence type="ECO:0000259" key="2">
    <source>
        <dbReference type="PROSITE" id="PS50025"/>
    </source>
</evidence>
<name>B4K2F3_DROGR</name>
<dbReference type="InterPro" id="IPR050372">
    <property type="entry name" value="Neurexin-related_CASP"/>
</dbReference>
<dbReference type="GO" id="GO:0016020">
    <property type="term" value="C:membrane"/>
    <property type="evidence" value="ECO:0007669"/>
    <property type="project" value="UniProtKB-SubCell"/>
</dbReference>
<protein>
    <submittedName>
        <fullName evidence="3">GH23771</fullName>
    </submittedName>
</protein>
<dbReference type="InParanoid" id="B4K2F3"/>
<dbReference type="OrthoDB" id="5989513at2759"/>
<reference evidence="3 4" key="1">
    <citation type="journal article" date="2007" name="Nature">
        <title>Evolution of genes and genomes on the Drosophila phylogeny.</title>
        <authorList>
            <consortium name="Drosophila 12 Genomes Consortium"/>
            <person name="Clark A.G."/>
            <person name="Eisen M.B."/>
            <person name="Smith D.R."/>
            <person name="Bergman C.M."/>
            <person name="Oliver B."/>
            <person name="Markow T.A."/>
            <person name="Kaufman T.C."/>
            <person name="Kellis M."/>
            <person name="Gelbart W."/>
            <person name="Iyer V.N."/>
            <person name="Pollard D.A."/>
            <person name="Sackton T.B."/>
            <person name="Larracuente A.M."/>
            <person name="Singh N.D."/>
            <person name="Abad J.P."/>
            <person name="Abt D.N."/>
            <person name="Adryan B."/>
            <person name="Aguade M."/>
            <person name="Akashi H."/>
            <person name="Anderson W.W."/>
            <person name="Aquadro C.F."/>
            <person name="Ardell D.H."/>
            <person name="Arguello R."/>
            <person name="Artieri C.G."/>
            <person name="Barbash D.A."/>
            <person name="Barker D."/>
            <person name="Barsanti P."/>
            <person name="Batterham P."/>
            <person name="Batzoglou S."/>
            <person name="Begun D."/>
            <person name="Bhutkar A."/>
            <person name="Blanco E."/>
            <person name="Bosak S.A."/>
            <person name="Bradley R.K."/>
            <person name="Brand A.D."/>
            <person name="Brent M.R."/>
            <person name="Brooks A.N."/>
            <person name="Brown R.H."/>
            <person name="Butlin R.K."/>
            <person name="Caggese C."/>
            <person name="Calvi B.R."/>
            <person name="Bernardo de Carvalho A."/>
            <person name="Caspi A."/>
            <person name="Castrezana S."/>
            <person name="Celniker S.E."/>
            <person name="Chang J.L."/>
            <person name="Chapple C."/>
            <person name="Chatterji S."/>
            <person name="Chinwalla A."/>
            <person name="Civetta A."/>
            <person name="Clifton S.W."/>
            <person name="Comeron J.M."/>
            <person name="Costello J.C."/>
            <person name="Coyne J.A."/>
            <person name="Daub J."/>
            <person name="David R.G."/>
            <person name="Delcher A.L."/>
            <person name="Delehaunty K."/>
            <person name="Do C.B."/>
            <person name="Ebling H."/>
            <person name="Edwards K."/>
            <person name="Eickbush T."/>
            <person name="Evans J.D."/>
            <person name="Filipski A."/>
            <person name="Findeiss S."/>
            <person name="Freyhult E."/>
            <person name="Fulton L."/>
            <person name="Fulton R."/>
            <person name="Garcia A.C."/>
            <person name="Gardiner A."/>
            <person name="Garfield D.A."/>
            <person name="Garvin B.E."/>
            <person name="Gibson G."/>
            <person name="Gilbert D."/>
            <person name="Gnerre S."/>
            <person name="Godfrey J."/>
            <person name="Good R."/>
            <person name="Gotea V."/>
            <person name="Gravely B."/>
            <person name="Greenberg A.J."/>
            <person name="Griffiths-Jones S."/>
            <person name="Gross S."/>
            <person name="Guigo R."/>
            <person name="Gustafson E.A."/>
            <person name="Haerty W."/>
            <person name="Hahn M.W."/>
            <person name="Halligan D.L."/>
            <person name="Halpern A.L."/>
            <person name="Halter G.M."/>
            <person name="Han M.V."/>
            <person name="Heger A."/>
            <person name="Hillier L."/>
            <person name="Hinrichs A.S."/>
            <person name="Holmes I."/>
            <person name="Hoskins R.A."/>
            <person name="Hubisz M.J."/>
            <person name="Hultmark D."/>
            <person name="Huntley M.A."/>
            <person name="Jaffe D.B."/>
            <person name="Jagadeeshan S."/>
            <person name="Jeck W.R."/>
            <person name="Johnson J."/>
            <person name="Jones C.D."/>
            <person name="Jordan W.C."/>
            <person name="Karpen G.H."/>
            <person name="Kataoka E."/>
            <person name="Keightley P.D."/>
            <person name="Kheradpour P."/>
            <person name="Kirkness E.F."/>
            <person name="Koerich L.B."/>
            <person name="Kristiansen K."/>
            <person name="Kudrna D."/>
            <person name="Kulathinal R.J."/>
            <person name="Kumar S."/>
            <person name="Kwok R."/>
            <person name="Lander E."/>
            <person name="Langley C.H."/>
            <person name="Lapoint R."/>
            <person name="Lazzaro B.P."/>
            <person name="Lee S.J."/>
            <person name="Levesque L."/>
            <person name="Li R."/>
            <person name="Lin C.F."/>
            <person name="Lin M.F."/>
            <person name="Lindblad-Toh K."/>
            <person name="Llopart A."/>
            <person name="Long M."/>
            <person name="Low L."/>
            <person name="Lozovsky E."/>
            <person name="Lu J."/>
            <person name="Luo M."/>
            <person name="Machado C.A."/>
            <person name="Makalowski W."/>
            <person name="Marzo M."/>
            <person name="Matsuda M."/>
            <person name="Matzkin L."/>
            <person name="McAllister B."/>
            <person name="McBride C.S."/>
            <person name="McKernan B."/>
            <person name="McKernan K."/>
            <person name="Mendez-Lago M."/>
            <person name="Minx P."/>
            <person name="Mollenhauer M.U."/>
            <person name="Montooth K."/>
            <person name="Mount S.M."/>
            <person name="Mu X."/>
            <person name="Myers E."/>
            <person name="Negre B."/>
            <person name="Newfeld S."/>
            <person name="Nielsen R."/>
            <person name="Noor M.A."/>
            <person name="O'Grady P."/>
            <person name="Pachter L."/>
            <person name="Papaceit M."/>
            <person name="Parisi M.J."/>
            <person name="Parisi M."/>
            <person name="Parts L."/>
            <person name="Pedersen J.S."/>
            <person name="Pesole G."/>
            <person name="Phillippy A.M."/>
            <person name="Ponting C.P."/>
            <person name="Pop M."/>
            <person name="Porcelli D."/>
            <person name="Powell J.R."/>
            <person name="Prohaska S."/>
            <person name="Pruitt K."/>
            <person name="Puig M."/>
            <person name="Quesneville H."/>
            <person name="Ram K.R."/>
            <person name="Rand D."/>
            <person name="Rasmussen M.D."/>
            <person name="Reed L.K."/>
            <person name="Reenan R."/>
            <person name="Reily A."/>
            <person name="Remington K.A."/>
            <person name="Rieger T.T."/>
            <person name="Ritchie M.G."/>
            <person name="Robin C."/>
            <person name="Rogers Y.H."/>
            <person name="Rohde C."/>
            <person name="Rozas J."/>
            <person name="Rubenfield M.J."/>
            <person name="Ruiz A."/>
            <person name="Russo S."/>
            <person name="Salzberg S.L."/>
            <person name="Sanchez-Gracia A."/>
            <person name="Saranga D.J."/>
            <person name="Sato H."/>
            <person name="Schaeffer S.W."/>
            <person name="Schatz M.C."/>
            <person name="Schlenke T."/>
            <person name="Schwartz R."/>
            <person name="Segarra C."/>
            <person name="Singh R.S."/>
            <person name="Sirot L."/>
            <person name="Sirota M."/>
            <person name="Sisneros N.B."/>
            <person name="Smith C.D."/>
            <person name="Smith T.F."/>
            <person name="Spieth J."/>
            <person name="Stage D.E."/>
            <person name="Stark A."/>
            <person name="Stephan W."/>
            <person name="Strausberg R.L."/>
            <person name="Strempel S."/>
            <person name="Sturgill D."/>
            <person name="Sutton G."/>
            <person name="Sutton G.G."/>
            <person name="Tao W."/>
            <person name="Teichmann S."/>
            <person name="Tobari Y.N."/>
            <person name="Tomimura Y."/>
            <person name="Tsolas J.M."/>
            <person name="Valente V.L."/>
            <person name="Venter E."/>
            <person name="Venter J.C."/>
            <person name="Vicario S."/>
            <person name="Vieira F.G."/>
            <person name="Vilella A.J."/>
            <person name="Villasante A."/>
            <person name="Walenz B."/>
            <person name="Wang J."/>
            <person name="Wasserman M."/>
            <person name="Watts T."/>
            <person name="Wilson D."/>
            <person name="Wilson R.K."/>
            <person name="Wing R.A."/>
            <person name="Wolfner M.F."/>
            <person name="Wong A."/>
            <person name="Wong G.K."/>
            <person name="Wu C.I."/>
            <person name="Wu G."/>
            <person name="Yamamoto D."/>
            <person name="Yang H.P."/>
            <person name="Yang S.P."/>
            <person name="Yorke J.A."/>
            <person name="Yoshida K."/>
            <person name="Zdobnov E."/>
            <person name="Zhang P."/>
            <person name="Zhang Y."/>
            <person name="Zimin A.V."/>
            <person name="Baldwin J."/>
            <person name="Abdouelleil A."/>
            <person name="Abdulkadir J."/>
            <person name="Abebe A."/>
            <person name="Abera B."/>
            <person name="Abreu J."/>
            <person name="Acer S.C."/>
            <person name="Aftuck L."/>
            <person name="Alexander A."/>
            <person name="An P."/>
            <person name="Anderson E."/>
            <person name="Anderson S."/>
            <person name="Arachi H."/>
            <person name="Azer M."/>
            <person name="Bachantsang P."/>
            <person name="Barry A."/>
            <person name="Bayul T."/>
            <person name="Berlin A."/>
            <person name="Bessette D."/>
            <person name="Bloom T."/>
            <person name="Blye J."/>
            <person name="Boguslavskiy L."/>
            <person name="Bonnet C."/>
            <person name="Boukhgalter B."/>
            <person name="Bourzgui I."/>
            <person name="Brown A."/>
            <person name="Cahill P."/>
            <person name="Channer S."/>
            <person name="Cheshatsang Y."/>
            <person name="Chuda L."/>
            <person name="Citroen M."/>
            <person name="Collymore A."/>
            <person name="Cooke P."/>
            <person name="Costello M."/>
            <person name="D'Aco K."/>
            <person name="Daza R."/>
            <person name="De Haan G."/>
            <person name="DeGray S."/>
            <person name="DeMaso C."/>
            <person name="Dhargay N."/>
            <person name="Dooley K."/>
            <person name="Dooley E."/>
            <person name="Doricent M."/>
            <person name="Dorje P."/>
            <person name="Dorjee K."/>
            <person name="Dupes A."/>
            <person name="Elong R."/>
            <person name="Falk J."/>
            <person name="Farina A."/>
            <person name="Faro S."/>
            <person name="Ferguson D."/>
            <person name="Fisher S."/>
            <person name="Foley C.D."/>
            <person name="Franke A."/>
            <person name="Friedrich D."/>
            <person name="Gadbois L."/>
            <person name="Gearin G."/>
            <person name="Gearin C.R."/>
            <person name="Giannoukos G."/>
            <person name="Goode T."/>
            <person name="Graham J."/>
            <person name="Grandbois E."/>
            <person name="Grewal S."/>
            <person name="Gyaltsen K."/>
            <person name="Hafez N."/>
            <person name="Hagos B."/>
            <person name="Hall J."/>
            <person name="Henson C."/>
            <person name="Hollinger A."/>
            <person name="Honan T."/>
            <person name="Huard M.D."/>
            <person name="Hughes L."/>
            <person name="Hurhula B."/>
            <person name="Husby M.E."/>
            <person name="Kamat A."/>
            <person name="Kanga B."/>
            <person name="Kashin S."/>
            <person name="Khazanovich D."/>
            <person name="Kisner P."/>
            <person name="Lance K."/>
            <person name="Lara M."/>
            <person name="Lee W."/>
            <person name="Lennon N."/>
            <person name="Letendre F."/>
            <person name="LeVine R."/>
            <person name="Lipovsky A."/>
            <person name="Liu X."/>
            <person name="Liu J."/>
            <person name="Liu S."/>
            <person name="Lokyitsang T."/>
            <person name="Lokyitsang Y."/>
            <person name="Lubonja R."/>
            <person name="Lui A."/>
            <person name="MacDonald P."/>
            <person name="Magnisalis V."/>
            <person name="Maru K."/>
            <person name="Matthews C."/>
            <person name="McCusker W."/>
            <person name="McDonough S."/>
            <person name="Mehta T."/>
            <person name="Meldrim J."/>
            <person name="Meneus L."/>
            <person name="Mihai O."/>
            <person name="Mihalev A."/>
            <person name="Mihova T."/>
            <person name="Mittelman R."/>
            <person name="Mlenga V."/>
            <person name="Montmayeur A."/>
            <person name="Mulrain L."/>
            <person name="Navidi A."/>
            <person name="Naylor J."/>
            <person name="Negash T."/>
            <person name="Nguyen T."/>
            <person name="Nguyen N."/>
            <person name="Nicol R."/>
            <person name="Norbu C."/>
            <person name="Norbu N."/>
            <person name="Novod N."/>
            <person name="O'Neill B."/>
            <person name="Osman S."/>
            <person name="Markiewicz E."/>
            <person name="Oyono O.L."/>
            <person name="Patti C."/>
            <person name="Phunkhang P."/>
            <person name="Pierre F."/>
            <person name="Priest M."/>
            <person name="Raghuraman S."/>
            <person name="Rege F."/>
            <person name="Reyes R."/>
            <person name="Rise C."/>
            <person name="Rogov P."/>
            <person name="Ross K."/>
            <person name="Ryan E."/>
            <person name="Settipalli S."/>
            <person name="Shea T."/>
            <person name="Sherpa N."/>
            <person name="Shi L."/>
            <person name="Shih D."/>
            <person name="Sparrow T."/>
            <person name="Spaulding J."/>
            <person name="Stalker J."/>
            <person name="Stange-Thomann N."/>
            <person name="Stavropoulos S."/>
            <person name="Stone C."/>
            <person name="Strader C."/>
            <person name="Tesfaye S."/>
            <person name="Thomson T."/>
            <person name="Thoulutsang Y."/>
            <person name="Thoulutsang D."/>
            <person name="Topham K."/>
            <person name="Topping I."/>
            <person name="Tsamla T."/>
            <person name="Vassiliev H."/>
            <person name="Vo A."/>
            <person name="Wangchuk T."/>
            <person name="Wangdi T."/>
            <person name="Weiand M."/>
            <person name="Wilkinson J."/>
            <person name="Wilson A."/>
            <person name="Yadav S."/>
            <person name="Young G."/>
            <person name="Yu Q."/>
            <person name="Zembek L."/>
            <person name="Zhong D."/>
            <person name="Zimmer A."/>
            <person name="Zwirko Z."/>
            <person name="Jaffe D.B."/>
            <person name="Alvarez P."/>
            <person name="Brockman W."/>
            <person name="Butler J."/>
            <person name="Chin C."/>
            <person name="Gnerre S."/>
            <person name="Grabherr M."/>
            <person name="Kleber M."/>
            <person name="Mauceli E."/>
            <person name="MacCallum I."/>
        </authorList>
    </citation>
    <scope>NUCLEOTIDE SEQUENCE [LARGE SCALE GENOMIC DNA]</scope>
    <source>
        <strain evidence="4">Tucson 15287-2541.00</strain>
    </source>
</reference>
<comment type="caution">
    <text evidence="1">Lacks conserved residue(s) required for the propagation of feature annotation.</text>
</comment>
<dbReference type="PROSITE" id="PS50025">
    <property type="entry name" value="LAM_G_DOMAIN"/>
    <property type="match status" value="1"/>
</dbReference>
<dbReference type="HOGENOM" id="CLU_1350148_0_0_1"/>
<evidence type="ECO:0000313" key="4">
    <source>
        <dbReference type="Proteomes" id="UP000001070"/>
    </source>
</evidence>
<dbReference type="SMR" id="B4K2F3"/>
<organism evidence="4">
    <name type="scientific">Drosophila grimshawi</name>
    <name type="common">Hawaiian fruit fly</name>
    <name type="synonym">Idiomyia grimshawi</name>
    <dbReference type="NCBI Taxonomy" id="7222"/>
    <lineage>
        <taxon>Eukaryota</taxon>
        <taxon>Metazoa</taxon>
        <taxon>Ecdysozoa</taxon>
        <taxon>Arthropoda</taxon>
        <taxon>Hexapoda</taxon>
        <taxon>Insecta</taxon>
        <taxon>Pterygota</taxon>
        <taxon>Neoptera</taxon>
        <taxon>Endopterygota</taxon>
        <taxon>Diptera</taxon>
        <taxon>Brachycera</taxon>
        <taxon>Muscomorpha</taxon>
        <taxon>Ephydroidea</taxon>
        <taxon>Drosophilidae</taxon>
        <taxon>Drosophila</taxon>
        <taxon>Hawaiian Drosophila</taxon>
    </lineage>
</organism>
<dbReference type="InterPro" id="IPR013320">
    <property type="entry name" value="ConA-like_dom_sf"/>
</dbReference>
<dbReference type="CDD" id="cd00110">
    <property type="entry name" value="LamG"/>
    <property type="match status" value="1"/>
</dbReference>
<dbReference type="SMART" id="SM00282">
    <property type="entry name" value="LamG"/>
    <property type="match status" value="1"/>
</dbReference>
<dbReference type="PANTHER" id="PTHR15036">
    <property type="entry name" value="PIKACHURIN-LIKE PROTEIN"/>
    <property type="match status" value="1"/>
</dbReference>